<comment type="caution">
    <text evidence="2">The sequence shown here is derived from an EMBL/GenBank/DDBJ whole genome shotgun (WGS) entry which is preliminary data.</text>
</comment>
<keyword evidence="3" id="KW-1185">Reference proteome</keyword>
<reference evidence="2" key="2">
    <citation type="submission" date="2021-02" db="EMBL/GenBank/DDBJ databases">
        <authorList>
            <person name="Kimball J.A."/>
            <person name="Haas M.W."/>
            <person name="Macchietto M."/>
            <person name="Kono T."/>
            <person name="Duquette J."/>
            <person name="Shao M."/>
        </authorList>
    </citation>
    <scope>NUCLEOTIDE SEQUENCE</scope>
    <source>
        <tissue evidence="2">Fresh leaf tissue</tissue>
    </source>
</reference>
<reference evidence="2" key="1">
    <citation type="journal article" date="2021" name="bioRxiv">
        <title>Whole Genome Assembly and Annotation of Northern Wild Rice, Zizania palustris L., Supports a Whole Genome Duplication in the Zizania Genus.</title>
        <authorList>
            <person name="Haas M."/>
            <person name="Kono T."/>
            <person name="Macchietto M."/>
            <person name="Millas R."/>
            <person name="McGilp L."/>
            <person name="Shao M."/>
            <person name="Duquette J."/>
            <person name="Hirsch C.N."/>
            <person name="Kimball J."/>
        </authorList>
    </citation>
    <scope>NUCLEOTIDE SEQUENCE</scope>
    <source>
        <tissue evidence="2">Fresh leaf tissue</tissue>
    </source>
</reference>
<gene>
    <name evidence="2" type="ORF">GUJ93_ZPchr0006g46298</name>
</gene>
<dbReference type="Proteomes" id="UP000729402">
    <property type="component" value="Unassembled WGS sequence"/>
</dbReference>
<feature type="region of interest" description="Disordered" evidence="1">
    <location>
        <begin position="1"/>
        <end position="65"/>
    </location>
</feature>
<sequence length="102" mass="12025">MVTVERRRSARRMENRRGGGGAHRKEGRKRGELGRCGLARARREKEDAGRLGPNSKAGREKRRKEKKCFPIKINYELMFDLRNTSWKILKKINKNYLSYFEA</sequence>
<evidence type="ECO:0000313" key="2">
    <source>
        <dbReference type="EMBL" id="KAG8075848.1"/>
    </source>
</evidence>
<dbReference type="AlphaFoldDB" id="A0A8J5T950"/>
<proteinExistence type="predicted"/>
<feature type="compositionally biased region" description="Basic and acidic residues" evidence="1">
    <location>
        <begin position="1"/>
        <end position="17"/>
    </location>
</feature>
<name>A0A8J5T950_ZIZPA</name>
<organism evidence="2 3">
    <name type="scientific">Zizania palustris</name>
    <name type="common">Northern wild rice</name>
    <dbReference type="NCBI Taxonomy" id="103762"/>
    <lineage>
        <taxon>Eukaryota</taxon>
        <taxon>Viridiplantae</taxon>
        <taxon>Streptophyta</taxon>
        <taxon>Embryophyta</taxon>
        <taxon>Tracheophyta</taxon>
        <taxon>Spermatophyta</taxon>
        <taxon>Magnoliopsida</taxon>
        <taxon>Liliopsida</taxon>
        <taxon>Poales</taxon>
        <taxon>Poaceae</taxon>
        <taxon>BOP clade</taxon>
        <taxon>Oryzoideae</taxon>
        <taxon>Oryzeae</taxon>
        <taxon>Zizaniinae</taxon>
        <taxon>Zizania</taxon>
    </lineage>
</organism>
<accession>A0A8J5T950</accession>
<evidence type="ECO:0000313" key="3">
    <source>
        <dbReference type="Proteomes" id="UP000729402"/>
    </source>
</evidence>
<dbReference type="EMBL" id="JAAALK010000283">
    <property type="protein sequence ID" value="KAG8075848.1"/>
    <property type="molecule type" value="Genomic_DNA"/>
</dbReference>
<protein>
    <submittedName>
        <fullName evidence="2">Uncharacterized protein</fullName>
    </submittedName>
</protein>
<evidence type="ECO:0000256" key="1">
    <source>
        <dbReference type="SAM" id="MobiDB-lite"/>
    </source>
</evidence>